<sequence length="247" mass="25202">MGLCSNTDGSSVDLTGEGGGAGRSQPDRSSPTAPSDGTAGVAPGASEPSIGGDGLGGNPRQIVDVLDGCPVAAECTEEEAPDHPVTLADLASFSPSAAVIRMEPSGWMLTGLPANFIADTAAGRAASEETEGRLLERPISVRFTPTSYTWSWGDGSSDTVATAGRTWDELGVPRFTETATSHVYDERGTVTVSLEISYRVEYSLGGAPWTTVAGTVATGATIGAYVGTARTVLVDGDCIENPDDPGC</sequence>
<keyword evidence="4" id="KW-1185">Reference proteome</keyword>
<dbReference type="SUPFAM" id="SSF49299">
    <property type="entry name" value="PKD domain"/>
    <property type="match status" value="1"/>
</dbReference>
<proteinExistence type="predicted"/>
<gene>
    <name evidence="3" type="ORF">ELQ90_04310</name>
</gene>
<name>A0A3S4APP0_9MICO</name>
<organism evidence="3 4">
    <name type="scientific">Labedella phragmitis</name>
    <dbReference type="NCBI Taxonomy" id="2498849"/>
    <lineage>
        <taxon>Bacteria</taxon>
        <taxon>Bacillati</taxon>
        <taxon>Actinomycetota</taxon>
        <taxon>Actinomycetes</taxon>
        <taxon>Micrococcales</taxon>
        <taxon>Microbacteriaceae</taxon>
        <taxon>Labedella</taxon>
    </lineage>
</organism>
<accession>A0A3S4APP0</accession>
<protein>
    <recommendedName>
        <fullName evidence="2">PKD domain-containing protein</fullName>
    </recommendedName>
</protein>
<reference evidence="3 4" key="1">
    <citation type="submission" date="2018-12" db="EMBL/GenBank/DDBJ databases">
        <authorList>
            <person name="Li F."/>
        </authorList>
    </citation>
    <scope>NUCLEOTIDE SEQUENCE [LARGE SCALE GENOMIC DNA]</scope>
    <source>
        <strain evidence="3 4">11W25H-1</strain>
    </source>
</reference>
<dbReference type="PROSITE" id="PS50093">
    <property type="entry name" value="PKD"/>
    <property type="match status" value="1"/>
</dbReference>
<dbReference type="InterPro" id="IPR035986">
    <property type="entry name" value="PKD_dom_sf"/>
</dbReference>
<evidence type="ECO:0000256" key="1">
    <source>
        <dbReference type="SAM" id="MobiDB-lite"/>
    </source>
</evidence>
<feature type="domain" description="PKD" evidence="2">
    <location>
        <begin position="144"/>
        <end position="197"/>
    </location>
</feature>
<dbReference type="GO" id="GO:0005975">
    <property type="term" value="P:carbohydrate metabolic process"/>
    <property type="evidence" value="ECO:0007669"/>
    <property type="project" value="UniProtKB-ARBA"/>
</dbReference>
<feature type="compositionally biased region" description="Polar residues" evidence="1">
    <location>
        <begin position="1"/>
        <end position="13"/>
    </location>
</feature>
<dbReference type="RefSeq" id="WP_128493995.1">
    <property type="nucleotide sequence ID" value="NZ_RZNB01000001.1"/>
</dbReference>
<evidence type="ECO:0000313" key="3">
    <source>
        <dbReference type="EMBL" id="RWZ53152.1"/>
    </source>
</evidence>
<evidence type="ECO:0000313" key="4">
    <source>
        <dbReference type="Proteomes" id="UP000288547"/>
    </source>
</evidence>
<comment type="caution">
    <text evidence="3">The sequence shown here is derived from an EMBL/GenBank/DDBJ whole genome shotgun (WGS) entry which is preliminary data.</text>
</comment>
<dbReference type="InterPro" id="IPR000601">
    <property type="entry name" value="PKD_dom"/>
</dbReference>
<feature type="region of interest" description="Disordered" evidence="1">
    <location>
        <begin position="1"/>
        <end position="61"/>
    </location>
</feature>
<dbReference type="OrthoDB" id="5192284at2"/>
<dbReference type="Gene3D" id="2.60.40.10">
    <property type="entry name" value="Immunoglobulins"/>
    <property type="match status" value="1"/>
</dbReference>
<dbReference type="Proteomes" id="UP000288547">
    <property type="component" value="Unassembled WGS sequence"/>
</dbReference>
<dbReference type="EMBL" id="RZNB01000001">
    <property type="protein sequence ID" value="RWZ53152.1"/>
    <property type="molecule type" value="Genomic_DNA"/>
</dbReference>
<evidence type="ECO:0000259" key="2">
    <source>
        <dbReference type="PROSITE" id="PS50093"/>
    </source>
</evidence>
<dbReference type="InterPro" id="IPR013783">
    <property type="entry name" value="Ig-like_fold"/>
</dbReference>
<dbReference type="AlphaFoldDB" id="A0A3S4APP0"/>